<reference evidence="1 2" key="1">
    <citation type="submission" date="2016-07" db="EMBL/GenBank/DDBJ databases">
        <title>Draft Genome Sequence of Methylobrevis pamukkalensis PK2.</title>
        <authorList>
            <person name="Vasilenko O.V."/>
            <person name="Doronina N.V."/>
            <person name="Shmareva M.N."/>
            <person name="Tarlachkov S.V."/>
            <person name="Mustakhimov I."/>
            <person name="Trotsenko Y.A."/>
        </authorList>
    </citation>
    <scope>NUCLEOTIDE SEQUENCE [LARGE SCALE GENOMIC DNA]</scope>
    <source>
        <strain evidence="1 2">PK2</strain>
    </source>
</reference>
<dbReference type="SUPFAM" id="SSF56784">
    <property type="entry name" value="HAD-like"/>
    <property type="match status" value="1"/>
</dbReference>
<evidence type="ECO:0008006" key="3">
    <source>
        <dbReference type="Google" id="ProtNLM"/>
    </source>
</evidence>
<dbReference type="Pfam" id="PF00702">
    <property type="entry name" value="Hydrolase"/>
    <property type="match status" value="1"/>
</dbReference>
<evidence type="ECO:0000313" key="1">
    <source>
        <dbReference type="EMBL" id="ODN70165.1"/>
    </source>
</evidence>
<keyword evidence="2" id="KW-1185">Reference proteome</keyword>
<organism evidence="1 2">
    <name type="scientific">Methylobrevis pamukkalensis</name>
    <dbReference type="NCBI Taxonomy" id="1439726"/>
    <lineage>
        <taxon>Bacteria</taxon>
        <taxon>Pseudomonadati</taxon>
        <taxon>Pseudomonadota</taxon>
        <taxon>Alphaproteobacteria</taxon>
        <taxon>Hyphomicrobiales</taxon>
        <taxon>Pleomorphomonadaceae</taxon>
        <taxon>Methylobrevis</taxon>
    </lineage>
</organism>
<dbReference type="InterPro" id="IPR023214">
    <property type="entry name" value="HAD_sf"/>
</dbReference>
<dbReference type="EMBL" id="MCRJ01000059">
    <property type="protein sequence ID" value="ODN70165.1"/>
    <property type="molecule type" value="Genomic_DNA"/>
</dbReference>
<dbReference type="InterPro" id="IPR036412">
    <property type="entry name" value="HAD-like_sf"/>
</dbReference>
<dbReference type="Gene3D" id="3.40.50.1000">
    <property type="entry name" value="HAD superfamily/HAD-like"/>
    <property type="match status" value="1"/>
</dbReference>
<dbReference type="Gene3D" id="1.10.150.450">
    <property type="match status" value="1"/>
</dbReference>
<dbReference type="AlphaFoldDB" id="A0A1E3H1Z8"/>
<dbReference type="InterPro" id="IPR010237">
    <property type="entry name" value="Pyr-5-nucltdase"/>
</dbReference>
<dbReference type="PATRIC" id="fig|1439726.3.peg.2625"/>
<dbReference type="NCBIfam" id="TIGR01509">
    <property type="entry name" value="HAD-SF-IA-v3"/>
    <property type="match status" value="1"/>
</dbReference>
<sequence length="191" mass="21279">MLDLPIEDAHAVQRDYYQRYGTTLRGLMEEKGVQPDDFLDYVHDVDHSVLEPNPALADAIDRLPGKKFVFTNGSRGHAERSIARLGLTSHFTDLLDIVATDLVPKPRREAYDMFLAKTGVSPVRAAMFEDLSRNLAVPHLLGMHTILVVPPGTREVFREAWELEGDDAPHVEFVTDDLAGFIEKVAGAIES</sequence>
<dbReference type="Proteomes" id="UP000094622">
    <property type="component" value="Unassembled WGS sequence"/>
</dbReference>
<accession>A0A1E3H1Z8</accession>
<dbReference type="PANTHER" id="PTHR12725">
    <property type="entry name" value="HALOACID DEHALOGENASE-LIKE HYDROLASE"/>
    <property type="match status" value="1"/>
</dbReference>
<dbReference type="InterPro" id="IPR006439">
    <property type="entry name" value="HAD-SF_hydro_IA"/>
</dbReference>
<dbReference type="NCBIfam" id="TIGR01993">
    <property type="entry name" value="Pyr-5-nucltdase"/>
    <property type="match status" value="1"/>
</dbReference>
<comment type="caution">
    <text evidence="1">The sequence shown here is derived from an EMBL/GenBank/DDBJ whole genome shotgun (WGS) entry which is preliminary data.</text>
</comment>
<dbReference type="RefSeq" id="WP_342586258.1">
    <property type="nucleotide sequence ID" value="NZ_MCRJ01000059.1"/>
</dbReference>
<name>A0A1E3H1Z8_9HYPH</name>
<dbReference type="PANTHER" id="PTHR12725:SF117">
    <property type="entry name" value="HALOACID DEHALOGENASE-LIKE HYDROLASE"/>
    <property type="match status" value="1"/>
</dbReference>
<gene>
    <name evidence="1" type="ORF">A6302_02499</name>
</gene>
<proteinExistence type="predicted"/>
<evidence type="ECO:0000313" key="2">
    <source>
        <dbReference type="Proteomes" id="UP000094622"/>
    </source>
</evidence>
<protein>
    <recommendedName>
        <fullName evidence="3">Pyrimidine 5'-nucleotidase</fullName>
    </recommendedName>
</protein>